<accession>A0A699TRD3</accession>
<comment type="caution">
    <text evidence="1">The sequence shown here is derived from an EMBL/GenBank/DDBJ whole genome shotgun (WGS) entry which is preliminary data.</text>
</comment>
<name>A0A699TRD3_TANCI</name>
<gene>
    <name evidence="1" type="ORF">Tci_885324</name>
</gene>
<proteinExistence type="predicted"/>
<organism evidence="1">
    <name type="scientific">Tanacetum cinerariifolium</name>
    <name type="common">Dalmatian daisy</name>
    <name type="synonym">Chrysanthemum cinerariifolium</name>
    <dbReference type="NCBI Taxonomy" id="118510"/>
    <lineage>
        <taxon>Eukaryota</taxon>
        <taxon>Viridiplantae</taxon>
        <taxon>Streptophyta</taxon>
        <taxon>Embryophyta</taxon>
        <taxon>Tracheophyta</taxon>
        <taxon>Spermatophyta</taxon>
        <taxon>Magnoliopsida</taxon>
        <taxon>eudicotyledons</taxon>
        <taxon>Gunneridae</taxon>
        <taxon>Pentapetalae</taxon>
        <taxon>asterids</taxon>
        <taxon>campanulids</taxon>
        <taxon>Asterales</taxon>
        <taxon>Asteraceae</taxon>
        <taxon>Asteroideae</taxon>
        <taxon>Anthemideae</taxon>
        <taxon>Anthemidinae</taxon>
        <taxon>Tanacetum</taxon>
    </lineage>
</organism>
<reference evidence="1" key="1">
    <citation type="journal article" date="2019" name="Sci. Rep.">
        <title>Draft genome of Tanacetum cinerariifolium, the natural source of mosquito coil.</title>
        <authorList>
            <person name="Yamashiro T."/>
            <person name="Shiraishi A."/>
            <person name="Satake H."/>
            <person name="Nakayama K."/>
        </authorList>
    </citation>
    <scope>NUCLEOTIDE SEQUENCE</scope>
</reference>
<evidence type="ECO:0000313" key="1">
    <source>
        <dbReference type="EMBL" id="GFD13355.1"/>
    </source>
</evidence>
<protein>
    <submittedName>
        <fullName evidence="1">Uncharacterized protein</fullName>
    </submittedName>
</protein>
<dbReference type="AlphaFoldDB" id="A0A699TRD3"/>
<sequence length="76" mass="8310">MGNGLAMKYVDDESALKASGGKFSLGEYMLEYDHGGGRDAFFHVQSMEFPFTYENGSGYSVAAKNNGITVKWAQET</sequence>
<feature type="non-terminal residue" evidence="1">
    <location>
        <position position="76"/>
    </location>
</feature>
<dbReference type="EMBL" id="BKCJ011271912">
    <property type="protein sequence ID" value="GFD13355.1"/>
    <property type="molecule type" value="Genomic_DNA"/>
</dbReference>